<evidence type="ECO:0000256" key="10">
    <source>
        <dbReference type="ARBA" id="ARBA00022840"/>
    </source>
</evidence>
<dbReference type="EMBL" id="JAVDTR010000005">
    <property type="protein sequence ID" value="MDR6723883.1"/>
    <property type="molecule type" value="Genomic_DNA"/>
</dbReference>
<dbReference type="GO" id="GO:0000155">
    <property type="term" value="F:phosphorelay sensor kinase activity"/>
    <property type="evidence" value="ECO:0007669"/>
    <property type="project" value="InterPro"/>
</dbReference>
<dbReference type="RefSeq" id="WP_310139475.1">
    <property type="nucleotide sequence ID" value="NZ_JAVDTR010000005.1"/>
</dbReference>
<evidence type="ECO:0000256" key="2">
    <source>
        <dbReference type="ARBA" id="ARBA00004651"/>
    </source>
</evidence>
<comment type="catalytic activity">
    <reaction evidence="1">
        <text>ATP + protein L-histidine = ADP + protein N-phospho-L-histidine.</text>
        <dbReference type="EC" id="2.7.13.3"/>
    </reaction>
</comment>
<evidence type="ECO:0000256" key="6">
    <source>
        <dbReference type="ARBA" id="ARBA00022679"/>
    </source>
</evidence>
<dbReference type="SUPFAM" id="SSF55874">
    <property type="entry name" value="ATPase domain of HSP90 chaperone/DNA topoisomerase II/histidine kinase"/>
    <property type="match status" value="1"/>
</dbReference>
<evidence type="ECO:0000256" key="1">
    <source>
        <dbReference type="ARBA" id="ARBA00000085"/>
    </source>
</evidence>
<keyword evidence="9 17" id="KW-0418">Kinase</keyword>
<dbReference type="SMART" id="SM00304">
    <property type="entry name" value="HAMP"/>
    <property type="match status" value="1"/>
</dbReference>
<protein>
    <recommendedName>
        <fullName evidence="3">histidine kinase</fullName>
        <ecNumber evidence="3">2.7.13.3</ecNumber>
    </recommendedName>
</protein>
<evidence type="ECO:0000256" key="14">
    <source>
        <dbReference type="SAM" id="Phobius"/>
    </source>
</evidence>
<dbReference type="SMART" id="SM00387">
    <property type="entry name" value="HATPase_c"/>
    <property type="match status" value="1"/>
</dbReference>
<dbReference type="GO" id="GO:0005524">
    <property type="term" value="F:ATP binding"/>
    <property type="evidence" value="ECO:0007669"/>
    <property type="project" value="UniProtKB-KW"/>
</dbReference>
<comment type="caution">
    <text evidence="17">The sequence shown here is derived from an EMBL/GenBank/DDBJ whole genome shotgun (WGS) entry which is preliminary data.</text>
</comment>
<dbReference type="SUPFAM" id="SSF158472">
    <property type="entry name" value="HAMP domain-like"/>
    <property type="match status" value="1"/>
</dbReference>
<feature type="transmembrane region" description="Helical" evidence="14">
    <location>
        <begin position="203"/>
        <end position="222"/>
    </location>
</feature>
<name>A0AAP5H348_PAEAM</name>
<feature type="domain" description="Histidine kinase" evidence="15">
    <location>
        <begin position="294"/>
        <end position="509"/>
    </location>
</feature>
<dbReference type="InterPro" id="IPR036890">
    <property type="entry name" value="HATPase_C_sf"/>
</dbReference>
<dbReference type="Proteomes" id="UP001254832">
    <property type="component" value="Unassembled WGS sequence"/>
</dbReference>
<dbReference type="InterPro" id="IPR005467">
    <property type="entry name" value="His_kinase_dom"/>
</dbReference>
<evidence type="ECO:0000313" key="17">
    <source>
        <dbReference type="EMBL" id="MDR6723883.1"/>
    </source>
</evidence>
<dbReference type="Pfam" id="PF00672">
    <property type="entry name" value="HAMP"/>
    <property type="match status" value="1"/>
</dbReference>
<evidence type="ECO:0000259" key="16">
    <source>
        <dbReference type="PROSITE" id="PS50885"/>
    </source>
</evidence>
<dbReference type="FunFam" id="1.10.287.130:FF:000001">
    <property type="entry name" value="Two-component sensor histidine kinase"/>
    <property type="match status" value="1"/>
</dbReference>
<keyword evidence="10" id="KW-0067">ATP-binding</keyword>
<evidence type="ECO:0000313" key="18">
    <source>
        <dbReference type="Proteomes" id="UP001254832"/>
    </source>
</evidence>
<dbReference type="FunFam" id="3.30.565.10:FF:000006">
    <property type="entry name" value="Sensor histidine kinase WalK"/>
    <property type="match status" value="1"/>
</dbReference>
<keyword evidence="7 14" id="KW-0812">Transmembrane</keyword>
<sequence>MAAPTSVPQQKYGYFHHLRQRFSQNSSLRSQLLTRSLFVLAALLLFIGILQFWIMESFLYRNQAKTMEEQLMSMPPVWLGVQARNGASNLPFGGQSSSDGRVSNNRLLYIPDRSLALFDKNATYEDVFGEDGLASPRLTAAAYQDIADRLNAHEHVPYQLVKDNEGIEQLIVFASPGPRNRAAPMVQMGVATQPIHDLVMRQLLIFVGLSLLAMITGLILYAKVLRRTLHPLSNIVETVQRVDAGSLGERLPVIQGQQEIDQLAFSFNGMLERLEDSFEAERESKQQMQRFLSDASHELRTPLTSIHGFIEVLQRGAATNREQLNSALSSMYGESGRINKLVEDLLLLTKLDQAPERIQEIIALDGLLYEMQPQLVMMAQDRKVHLELTAKLYIVGDPHKLKQVILNLFQNAIQHSDPQHGFITISCFANQDMAELTVKDNGTGIEPEHIDHIFERFYRTSSSRSRKEGGAGLGLAITRSIVESHGGNINVYSQVSVGTSFIITLPLWKESKPTTVSKS</sequence>
<keyword evidence="4" id="KW-1003">Cell membrane</keyword>
<keyword evidence="12" id="KW-0902">Two-component regulatory system</keyword>
<evidence type="ECO:0000259" key="15">
    <source>
        <dbReference type="PROSITE" id="PS50109"/>
    </source>
</evidence>
<proteinExistence type="predicted"/>
<evidence type="ECO:0000256" key="13">
    <source>
        <dbReference type="ARBA" id="ARBA00023136"/>
    </source>
</evidence>
<dbReference type="Gene3D" id="3.30.565.10">
    <property type="entry name" value="Histidine kinase-like ATPase, C-terminal domain"/>
    <property type="match status" value="1"/>
</dbReference>
<dbReference type="CDD" id="cd00082">
    <property type="entry name" value="HisKA"/>
    <property type="match status" value="1"/>
</dbReference>
<dbReference type="CDD" id="cd06225">
    <property type="entry name" value="HAMP"/>
    <property type="match status" value="1"/>
</dbReference>
<keyword evidence="13 14" id="KW-0472">Membrane</keyword>
<evidence type="ECO:0000256" key="8">
    <source>
        <dbReference type="ARBA" id="ARBA00022741"/>
    </source>
</evidence>
<reference evidence="17" key="1">
    <citation type="submission" date="2023-07" db="EMBL/GenBank/DDBJ databases">
        <title>Sorghum-associated microbial communities from plants grown in Nebraska, USA.</title>
        <authorList>
            <person name="Schachtman D."/>
        </authorList>
    </citation>
    <scope>NUCLEOTIDE SEQUENCE</scope>
    <source>
        <strain evidence="17">BE80</strain>
    </source>
</reference>
<dbReference type="GO" id="GO:0005886">
    <property type="term" value="C:plasma membrane"/>
    <property type="evidence" value="ECO:0007669"/>
    <property type="project" value="UniProtKB-SubCell"/>
</dbReference>
<dbReference type="PROSITE" id="PS50109">
    <property type="entry name" value="HIS_KIN"/>
    <property type="match status" value="1"/>
</dbReference>
<gene>
    <name evidence="17" type="ORF">J2W91_002345</name>
</gene>
<dbReference type="PRINTS" id="PR00344">
    <property type="entry name" value="BCTRLSENSOR"/>
</dbReference>
<dbReference type="Gene3D" id="6.10.340.10">
    <property type="match status" value="1"/>
</dbReference>
<keyword evidence="11 14" id="KW-1133">Transmembrane helix</keyword>
<evidence type="ECO:0000256" key="9">
    <source>
        <dbReference type="ARBA" id="ARBA00022777"/>
    </source>
</evidence>
<dbReference type="InterPro" id="IPR003661">
    <property type="entry name" value="HisK_dim/P_dom"/>
</dbReference>
<keyword evidence="8" id="KW-0547">Nucleotide-binding</keyword>
<dbReference type="AlphaFoldDB" id="A0AAP5H348"/>
<dbReference type="Gene3D" id="1.10.287.130">
    <property type="match status" value="1"/>
</dbReference>
<accession>A0AAP5H348</accession>
<evidence type="ECO:0000256" key="7">
    <source>
        <dbReference type="ARBA" id="ARBA00022692"/>
    </source>
</evidence>
<dbReference type="PANTHER" id="PTHR45528">
    <property type="entry name" value="SENSOR HISTIDINE KINASE CPXA"/>
    <property type="match status" value="1"/>
</dbReference>
<dbReference type="InterPro" id="IPR050398">
    <property type="entry name" value="HssS/ArlS-like"/>
</dbReference>
<keyword evidence="5" id="KW-0597">Phosphoprotein</keyword>
<dbReference type="EC" id="2.7.13.3" evidence="3"/>
<comment type="subcellular location">
    <subcellularLocation>
        <location evidence="2">Cell membrane</location>
        <topology evidence="2">Multi-pass membrane protein</topology>
    </subcellularLocation>
</comment>
<dbReference type="InterPro" id="IPR003594">
    <property type="entry name" value="HATPase_dom"/>
</dbReference>
<dbReference type="Pfam" id="PF00512">
    <property type="entry name" value="HisKA"/>
    <property type="match status" value="1"/>
</dbReference>
<evidence type="ECO:0000256" key="4">
    <source>
        <dbReference type="ARBA" id="ARBA00022475"/>
    </source>
</evidence>
<dbReference type="SMART" id="SM00388">
    <property type="entry name" value="HisKA"/>
    <property type="match status" value="1"/>
</dbReference>
<organism evidence="17 18">
    <name type="scientific">Paenibacillus amylolyticus</name>
    <dbReference type="NCBI Taxonomy" id="1451"/>
    <lineage>
        <taxon>Bacteria</taxon>
        <taxon>Bacillati</taxon>
        <taxon>Bacillota</taxon>
        <taxon>Bacilli</taxon>
        <taxon>Bacillales</taxon>
        <taxon>Paenibacillaceae</taxon>
        <taxon>Paenibacillus</taxon>
    </lineage>
</organism>
<evidence type="ECO:0000256" key="11">
    <source>
        <dbReference type="ARBA" id="ARBA00022989"/>
    </source>
</evidence>
<evidence type="ECO:0000256" key="3">
    <source>
        <dbReference type="ARBA" id="ARBA00012438"/>
    </source>
</evidence>
<evidence type="ECO:0000256" key="12">
    <source>
        <dbReference type="ARBA" id="ARBA00023012"/>
    </source>
</evidence>
<keyword evidence="6 17" id="KW-0808">Transferase</keyword>
<dbReference type="PANTHER" id="PTHR45528:SF1">
    <property type="entry name" value="SENSOR HISTIDINE KINASE CPXA"/>
    <property type="match status" value="1"/>
</dbReference>
<dbReference type="CDD" id="cd00075">
    <property type="entry name" value="HATPase"/>
    <property type="match status" value="1"/>
</dbReference>
<dbReference type="SUPFAM" id="SSF47384">
    <property type="entry name" value="Homodimeric domain of signal transducing histidine kinase"/>
    <property type="match status" value="1"/>
</dbReference>
<dbReference type="InterPro" id="IPR036097">
    <property type="entry name" value="HisK_dim/P_sf"/>
</dbReference>
<dbReference type="PROSITE" id="PS50885">
    <property type="entry name" value="HAMP"/>
    <property type="match status" value="1"/>
</dbReference>
<dbReference type="Pfam" id="PF02518">
    <property type="entry name" value="HATPase_c"/>
    <property type="match status" value="1"/>
</dbReference>
<feature type="domain" description="HAMP" evidence="16">
    <location>
        <begin position="226"/>
        <end position="279"/>
    </location>
</feature>
<dbReference type="InterPro" id="IPR003660">
    <property type="entry name" value="HAMP_dom"/>
</dbReference>
<feature type="transmembrane region" description="Helical" evidence="14">
    <location>
        <begin position="37"/>
        <end position="55"/>
    </location>
</feature>
<evidence type="ECO:0000256" key="5">
    <source>
        <dbReference type="ARBA" id="ARBA00022553"/>
    </source>
</evidence>
<dbReference type="InterPro" id="IPR004358">
    <property type="entry name" value="Sig_transdc_His_kin-like_C"/>
</dbReference>